<organism evidence="5 6">
    <name type="scientific">Alosa alosa</name>
    <name type="common">allis shad</name>
    <dbReference type="NCBI Taxonomy" id="278164"/>
    <lineage>
        <taxon>Eukaryota</taxon>
        <taxon>Metazoa</taxon>
        <taxon>Chordata</taxon>
        <taxon>Craniata</taxon>
        <taxon>Vertebrata</taxon>
        <taxon>Euteleostomi</taxon>
        <taxon>Actinopterygii</taxon>
        <taxon>Neopterygii</taxon>
        <taxon>Teleostei</taxon>
        <taxon>Clupei</taxon>
        <taxon>Clupeiformes</taxon>
        <taxon>Clupeoidei</taxon>
        <taxon>Clupeidae</taxon>
        <taxon>Alosa</taxon>
    </lineage>
</organism>
<dbReference type="PROSITE" id="PS51034">
    <property type="entry name" value="ZP_2"/>
    <property type="match status" value="1"/>
</dbReference>
<sequence>MSSLLCFQVLILTLTTTLPIWAYPDGKGSECLGNLLRVSVDGFLIAGELAPAEVYVLNGSDVIGPITPFLAAKCGFSMVSDPWGNTLLYISLQHCYSQSKSDGTFEINLQLRPHGEDSHRVHTVSKSCSYPKWTSREILCSQNYMEVSVEHNLPTSEQLAWMVSGVKDAPPVKSVSAGTRSPFRLQKVIVYAPAQKEVTPVELHKLGYGLYTSPTRLLIRGLHNTSVTHSQDVAGVPMAVMRSSVVYEHRWMLFLVNASAACPTGGVSFTEEMITWRLPRHITPLLSSASSETLEAYMGIEGQRLDEASMVAKGYSLYATDSHIVIEMPIGSPDGYYKSHVHKRDYQTTFTIEPMVELLWRASGGSDETRYKVLYPITTPPVPRPPHVIDYTVPEEGVFTMVLGTFLPDVELTNITIDSAEMTVLEAAANGFDIRQHGFPNGSKAFSLEVPFTHPAVIKEIPNVKTMTYTLDLVFVFLVLPEETVFFHPAVLETSVKDTDLASVTGSCDQRNVYITVKYGNQGPNFETLVGGSLLTGELAQQYSFKENVTHFSLVVPFESPDIAIEGVQSSFVRGRLDVTLQNPERGWNITYFSLACSFLTSVIECSPNGTIQALAVKLEAVPRLDPRQLTLNDPSCGPYYSDDRFAFFYFRVDSCGTTRKFKDDVMVYENKATLKSAQNTMTQLNPSEPVYRFRFFCIYAVNAGKTVAFSTMPQSTTPVAEAGVGELMVHMRLAKDVTYTDFFSDGDYPLVRYLRQPLYFEVALELVKFKDPNVELVIDRCWAALNEDRMSKPRWDVIVDGCPNPKDPDQTIFHPVTPDDRVLFPSLFKRLEVKMFSFAEAEDTPAGQVVFHCDAVICDPSSPLDGLCHGQCANKQMGTNGVKRGPRAVSQLHIEHVSSGLLFLI</sequence>
<dbReference type="EMBL" id="JADWDJ010000008">
    <property type="protein sequence ID" value="KAG5276854.1"/>
    <property type="molecule type" value="Genomic_DNA"/>
</dbReference>
<dbReference type="Gene3D" id="2.60.40.4100">
    <property type="entry name" value="Zona pellucida, ZP-C domain"/>
    <property type="match status" value="1"/>
</dbReference>
<evidence type="ECO:0000259" key="4">
    <source>
        <dbReference type="PROSITE" id="PS51034"/>
    </source>
</evidence>
<dbReference type="Pfam" id="PF23344">
    <property type="entry name" value="ZP-N"/>
    <property type="match status" value="1"/>
</dbReference>
<dbReference type="Gene3D" id="2.60.40.3210">
    <property type="entry name" value="Zona pellucida, ZP-N domain"/>
    <property type="match status" value="1"/>
</dbReference>
<evidence type="ECO:0000256" key="1">
    <source>
        <dbReference type="ARBA" id="ARBA00023157"/>
    </source>
</evidence>
<keyword evidence="2" id="KW-0325">Glycoprotein</keyword>
<dbReference type="InterPro" id="IPR001507">
    <property type="entry name" value="ZP_dom"/>
</dbReference>
<comment type="caution">
    <text evidence="5">The sequence shown here is derived from an EMBL/GenBank/DDBJ whole genome shotgun (WGS) entry which is preliminary data.</text>
</comment>
<dbReference type="Pfam" id="PF00100">
    <property type="entry name" value="Zona_pellucida"/>
    <property type="match status" value="1"/>
</dbReference>
<feature type="signal peptide" evidence="3">
    <location>
        <begin position="1"/>
        <end position="22"/>
    </location>
</feature>
<dbReference type="PANTHER" id="PTHR47130">
    <property type="entry name" value="SI:DKEY-19B23.11-RELATED"/>
    <property type="match status" value="1"/>
</dbReference>
<keyword evidence="1" id="KW-1015">Disulfide bond</keyword>
<dbReference type="InterPro" id="IPR048290">
    <property type="entry name" value="ZP_chr"/>
</dbReference>
<feature type="domain" description="ZP" evidence="4">
    <location>
        <begin position="605"/>
        <end position="876"/>
    </location>
</feature>
<dbReference type="InterPro" id="IPR058876">
    <property type="entry name" value="Ig-like_ZP"/>
</dbReference>
<proteinExistence type="predicted"/>
<reference evidence="5" key="1">
    <citation type="submission" date="2020-10" db="EMBL/GenBank/DDBJ databases">
        <title>Chromosome-scale genome assembly of the Allis shad, Alosa alosa.</title>
        <authorList>
            <person name="Margot Z."/>
            <person name="Christophe K."/>
            <person name="Cabau C."/>
            <person name="Louis A."/>
            <person name="Berthelot C."/>
            <person name="Parey E."/>
            <person name="Roest Crollius H."/>
            <person name="Montfort J."/>
            <person name="Robinson-Rechavi M."/>
            <person name="Bucao C."/>
            <person name="Bouchez O."/>
            <person name="Gislard M."/>
            <person name="Lluch J."/>
            <person name="Milhes M."/>
            <person name="Lampietro C."/>
            <person name="Lopez Roques C."/>
            <person name="Donnadieu C."/>
            <person name="Braasch I."/>
            <person name="Desvignes T."/>
            <person name="Postlethwait J."/>
            <person name="Bobe J."/>
            <person name="Guiguen Y."/>
        </authorList>
    </citation>
    <scope>NUCLEOTIDE SEQUENCE</scope>
    <source>
        <strain evidence="5">M-15738</strain>
        <tissue evidence="5">Blood</tissue>
    </source>
</reference>
<dbReference type="InterPro" id="IPR042235">
    <property type="entry name" value="ZP-C_dom"/>
</dbReference>
<dbReference type="PRINTS" id="PR00023">
    <property type="entry name" value="ZPELLUCIDA"/>
</dbReference>
<accession>A0AAV6GPR2</accession>
<name>A0AAV6GPR2_9TELE</name>
<gene>
    <name evidence="5" type="ORF">AALO_G00110550</name>
</gene>
<dbReference type="Proteomes" id="UP000823561">
    <property type="component" value="Chromosome 8"/>
</dbReference>
<evidence type="ECO:0000256" key="3">
    <source>
        <dbReference type="SAM" id="SignalP"/>
    </source>
</evidence>
<dbReference type="InterPro" id="IPR055355">
    <property type="entry name" value="ZP-C"/>
</dbReference>
<protein>
    <recommendedName>
        <fullName evidence="4">ZP domain-containing protein</fullName>
    </recommendedName>
</protein>
<keyword evidence="3" id="KW-0732">Signal</keyword>
<dbReference type="AlphaFoldDB" id="A0AAV6GPR2"/>
<dbReference type="InterPro" id="IPR055356">
    <property type="entry name" value="ZP-N"/>
</dbReference>
<evidence type="ECO:0000313" key="6">
    <source>
        <dbReference type="Proteomes" id="UP000823561"/>
    </source>
</evidence>
<evidence type="ECO:0000313" key="5">
    <source>
        <dbReference type="EMBL" id="KAG5276854.1"/>
    </source>
</evidence>
<keyword evidence="6" id="KW-1185">Reference proteome</keyword>
<dbReference type="SMART" id="SM00241">
    <property type="entry name" value="ZP"/>
    <property type="match status" value="1"/>
</dbReference>
<dbReference type="Pfam" id="PF26562">
    <property type="entry name" value="Ig-like"/>
    <property type="match status" value="1"/>
</dbReference>
<dbReference type="PANTHER" id="PTHR47130:SF3">
    <property type="entry name" value="ZONA PELLUCIDA PROTEIN"/>
    <property type="match status" value="1"/>
</dbReference>
<evidence type="ECO:0000256" key="2">
    <source>
        <dbReference type="ARBA" id="ARBA00023180"/>
    </source>
</evidence>
<feature type="chain" id="PRO_5043820616" description="ZP domain-containing protein" evidence="3">
    <location>
        <begin position="23"/>
        <end position="906"/>
    </location>
</feature>